<comment type="caution">
    <text evidence="2">The sequence shown here is derived from an EMBL/GenBank/DDBJ whole genome shotgun (WGS) entry which is preliminary data.</text>
</comment>
<dbReference type="InterPro" id="IPR016181">
    <property type="entry name" value="Acyl_CoA_acyltransferase"/>
</dbReference>
<dbReference type="Gene3D" id="3.40.630.30">
    <property type="match status" value="1"/>
</dbReference>
<evidence type="ECO:0000259" key="1">
    <source>
        <dbReference type="PROSITE" id="PS51186"/>
    </source>
</evidence>
<name>A0A3D8PQ15_9BACI</name>
<evidence type="ECO:0000313" key="2">
    <source>
        <dbReference type="EMBL" id="RDW18220.1"/>
    </source>
</evidence>
<proteinExistence type="predicted"/>
<sequence>MLILVKNDIDMIDIEKEFMNSNIEYNLIAYGKEVLENDDILEIIKESEELQIERYFIKKDNEFIGILDFGMSSPRHNKPWLSLLAVHKKYQNLGYAKEIFKLYERLMRNKQVNVIQIAVHSTNKKALHFWTSLGFIKFDERTYEGQVFISLEKELEQVIL</sequence>
<dbReference type="CDD" id="cd04301">
    <property type="entry name" value="NAT_SF"/>
    <property type="match status" value="1"/>
</dbReference>
<accession>A0A3D8PQ15</accession>
<reference evidence="3" key="1">
    <citation type="submission" date="2017-11" db="EMBL/GenBank/DDBJ databases">
        <authorList>
            <person name="Zhu W."/>
        </authorList>
    </citation>
    <scope>NUCLEOTIDE SEQUENCE [LARGE SCALE GENOMIC DNA]</scope>
    <source>
        <strain evidence="3">CAU 1183</strain>
    </source>
</reference>
<dbReference type="InterPro" id="IPR000182">
    <property type="entry name" value="GNAT_dom"/>
</dbReference>
<dbReference type="AlphaFoldDB" id="A0A3D8PQ15"/>
<evidence type="ECO:0000313" key="3">
    <source>
        <dbReference type="Proteomes" id="UP000257143"/>
    </source>
</evidence>
<dbReference type="PROSITE" id="PS51186">
    <property type="entry name" value="GNAT"/>
    <property type="match status" value="1"/>
</dbReference>
<organism evidence="2 3">
    <name type="scientific">Oceanobacillus arenosus</name>
    <dbReference type="NCBI Taxonomy" id="1229153"/>
    <lineage>
        <taxon>Bacteria</taxon>
        <taxon>Bacillati</taxon>
        <taxon>Bacillota</taxon>
        <taxon>Bacilli</taxon>
        <taxon>Bacillales</taxon>
        <taxon>Bacillaceae</taxon>
        <taxon>Oceanobacillus</taxon>
    </lineage>
</organism>
<keyword evidence="3" id="KW-1185">Reference proteome</keyword>
<dbReference type="Proteomes" id="UP000257143">
    <property type="component" value="Unassembled WGS sequence"/>
</dbReference>
<dbReference type="EMBL" id="PIOC01000017">
    <property type="protein sequence ID" value="RDW18220.1"/>
    <property type="molecule type" value="Genomic_DNA"/>
</dbReference>
<gene>
    <name evidence="2" type="ORF">CWR48_11585</name>
</gene>
<keyword evidence="2" id="KW-0808">Transferase</keyword>
<dbReference type="Pfam" id="PF00583">
    <property type="entry name" value="Acetyltransf_1"/>
    <property type="match status" value="1"/>
</dbReference>
<dbReference type="GO" id="GO:0016747">
    <property type="term" value="F:acyltransferase activity, transferring groups other than amino-acyl groups"/>
    <property type="evidence" value="ECO:0007669"/>
    <property type="project" value="InterPro"/>
</dbReference>
<dbReference type="SUPFAM" id="SSF55729">
    <property type="entry name" value="Acyl-CoA N-acyltransferases (Nat)"/>
    <property type="match status" value="1"/>
</dbReference>
<feature type="domain" description="N-acetyltransferase" evidence="1">
    <location>
        <begin position="9"/>
        <end position="156"/>
    </location>
</feature>
<protein>
    <submittedName>
        <fullName evidence="2">GNAT family N-acetyltransferase</fullName>
    </submittedName>
</protein>
<dbReference type="RefSeq" id="WP_115773401.1">
    <property type="nucleotide sequence ID" value="NZ_PIOC01000017.1"/>
</dbReference>
<dbReference type="OrthoDB" id="9782266at2"/>